<organism evidence="7 8">
    <name type="scientific">Deinandra increscens subsp. villosa</name>
    <dbReference type="NCBI Taxonomy" id="3103831"/>
    <lineage>
        <taxon>Eukaryota</taxon>
        <taxon>Viridiplantae</taxon>
        <taxon>Streptophyta</taxon>
        <taxon>Embryophyta</taxon>
        <taxon>Tracheophyta</taxon>
        <taxon>Spermatophyta</taxon>
        <taxon>Magnoliopsida</taxon>
        <taxon>eudicotyledons</taxon>
        <taxon>Gunneridae</taxon>
        <taxon>Pentapetalae</taxon>
        <taxon>asterids</taxon>
        <taxon>campanulids</taxon>
        <taxon>Asterales</taxon>
        <taxon>Asteraceae</taxon>
        <taxon>Asteroideae</taxon>
        <taxon>Heliantheae alliance</taxon>
        <taxon>Madieae</taxon>
        <taxon>Madiinae</taxon>
        <taxon>Deinandra</taxon>
    </lineage>
</organism>
<dbReference type="GO" id="GO:0003723">
    <property type="term" value="F:RNA binding"/>
    <property type="evidence" value="ECO:0007669"/>
    <property type="project" value="UniProtKB-UniRule"/>
</dbReference>
<dbReference type="GO" id="GO:0005634">
    <property type="term" value="C:nucleus"/>
    <property type="evidence" value="ECO:0007669"/>
    <property type="project" value="UniProtKB-SubCell"/>
</dbReference>
<reference evidence="7 8" key="1">
    <citation type="submission" date="2024-04" db="EMBL/GenBank/DDBJ databases">
        <title>The reference genome of an endangered Asteraceae, Deinandra increscens subsp. villosa, native to the Central Coast of California.</title>
        <authorList>
            <person name="Guilliams M."/>
            <person name="Hasenstab-Lehman K."/>
            <person name="Meyer R."/>
            <person name="Mcevoy S."/>
        </authorList>
    </citation>
    <scope>NUCLEOTIDE SEQUENCE [LARGE SCALE GENOMIC DNA]</scope>
    <source>
        <tissue evidence="7">Leaf</tissue>
    </source>
</reference>
<protein>
    <recommendedName>
        <fullName evidence="6">HTH La-type RNA-binding domain-containing protein</fullName>
    </recommendedName>
</protein>
<evidence type="ECO:0000313" key="7">
    <source>
        <dbReference type="EMBL" id="KAK9059895.1"/>
    </source>
</evidence>
<dbReference type="InterPro" id="IPR036388">
    <property type="entry name" value="WH-like_DNA-bd_sf"/>
</dbReference>
<keyword evidence="8" id="KW-1185">Reference proteome</keyword>
<evidence type="ECO:0000256" key="3">
    <source>
        <dbReference type="ARBA" id="ARBA00023242"/>
    </source>
</evidence>
<dbReference type="GO" id="GO:0006396">
    <property type="term" value="P:RNA processing"/>
    <property type="evidence" value="ECO:0007669"/>
    <property type="project" value="InterPro"/>
</dbReference>
<dbReference type="PRINTS" id="PR00302">
    <property type="entry name" value="LUPUSLA"/>
</dbReference>
<feature type="compositionally biased region" description="Low complexity" evidence="5">
    <location>
        <begin position="163"/>
        <end position="173"/>
    </location>
</feature>
<evidence type="ECO:0000313" key="8">
    <source>
        <dbReference type="Proteomes" id="UP001408789"/>
    </source>
</evidence>
<dbReference type="InterPro" id="IPR036390">
    <property type="entry name" value="WH_DNA-bd_sf"/>
</dbReference>
<dbReference type="EMBL" id="JBCNJP010000020">
    <property type="protein sequence ID" value="KAK9059895.1"/>
    <property type="molecule type" value="Genomic_DNA"/>
</dbReference>
<evidence type="ECO:0000256" key="4">
    <source>
        <dbReference type="PROSITE-ProRule" id="PRU00332"/>
    </source>
</evidence>
<dbReference type="InterPro" id="IPR002344">
    <property type="entry name" value="Lupus_La"/>
</dbReference>
<dbReference type="Gene3D" id="1.10.10.10">
    <property type="entry name" value="Winged helix-like DNA-binding domain superfamily/Winged helix DNA-binding domain"/>
    <property type="match status" value="1"/>
</dbReference>
<evidence type="ECO:0000256" key="1">
    <source>
        <dbReference type="ARBA" id="ARBA00004123"/>
    </source>
</evidence>
<name>A0AAP0GUU7_9ASTR</name>
<accession>A0AAP0GUU7</accession>
<feature type="compositionally biased region" description="Polar residues" evidence="5">
    <location>
        <begin position="1"/>
        <end position="14"/>
    </location>
</feature>
<evidence type="ECO:0000259" key="6">
    <source>
        <dbReference type="PROSITE" id="PS50961"/>
    </source>
</evidence>
<comment type="subcellular location">
    <subcellularLocation>
        <location evidence="1">Nucleus</location>
    </subcellularLocation>
</comment>
<dbReference type="CDD" id="cd07323">
    <property type="entry name" value="LAM"/>
    <property type="match status" value="1"/>
</dbReference>
<evidence type="ECO:0000256" key="5">
    <source>
        <dbReference type="SAM" id="MobiDB-lite"/>
    </source>
</evidence>
<dbReference type="Proteomes" id="UP001408789">
    <property type="component" value="Unassembled WGS sequence"/>
</dbReference>
<sequence length="465" mass="50497">MTADSSNATITNSGDDGGVDSPSVRNTLPSPWAEVVRGGIEPDSVSQSPCSGSAERNRNFSDPVTAVDATSPAETQPEGGDICNAGGGLKSAWSKPSANGVVEGTTSPVMGAASWPALSESTRSGVKLVSVSSESSSKHIIDGSATVSQAPVIVQPPPKQMKPNSNSHSNPNPVRQRPMRRGGSVGGASVGHTGPPPFPLFDMYANLVPAVPEFPQPSFKNNNWSPRSNDRTSNRNPARRNNFGSRPFNFEYGGRRNHHGPRSPAAREAHRPHQIGPPSVRGFVPPPFIPHQQPYGAPMGYDMGASYVYIPALAQEQYRGGAPLFPHGASGSSLFIPYWDPFLHGSILRQIEYYFSDENLVKDNFLRSHMDDEGWVPIALIAGFQRVQKLTNDMQMILSSLQYSNFVEIQGDKVKRRTDWRKWIHVPRVTAVEEPSLQKLTLEDEPTEEQDVLANGDNSHEDPCS</sequence>
<dbReference type="PANTHER" id="PTHR22792:SF155">
    <property type="entry name" value="LA-RELATED PROTEIN 1C-LIKE"/>
    <property type="match status" value="1"/>
</dbReference>
<feature type="region of interest" description="Disordered" evidence="5">
    <location>
        <begin position="436"/>
        <end position="465"/>
    </location>
</feature>
<dbReference type="Pfam" id="PF05383">
    <property type="entry name" value="La"/>
    <property type="match status" value="1"/>
</dbReference>
<gene>
    <name evidence="7" type="ORF">SSX86_020599</name>
</gene>
<dbReference type="AlphaFoldDB" id="A0AAP0GUU7"/>
<proteinExistence type="predicted"/>
<feature type="domain" description="HTH La-type RNA-binding" evidence="6">
    <location>
        <begin position="337"/>
        <end position="426"/>
    </location>
</feature>
<keyword evidence="2 4" id="KW-0694">RNA-binding</keyword>
<dbReference type="InterPro" id="IPR045180">
    <property type="entry name" value="La_dom_prot"/>
</dbReference>
<dbReference type="PROSITE" id="PS50961">
    <property type="entry name" value="HTH_LA"/>
    <property type="match status" value="1"/>
</dbReference>
<dbReference type="SMART" id="SM00715">
    <property type="entry name" value="LA"/>
    <property type="match status" value="1"/>
</dbReference>
<dbReference type="SUPFAM" id="SSF46785">
    <property type="entry name" value="Winged helix' DNA-binding domain"/>
    <property type="match status" value="1"/>
</dbReference>
<dbReference type="PANTHER" id="PTHR22792">
    <property type="entry name" value="LUPUS LA PROTEIN-RELATED"/>
    <property type="match status" value="1"/>
</dbReference>
<dbReference type="GO" id="GO:1990904">
    <property type="term" value="C:ribonucleoprotein complex"/>
    <property type="evidence" value="ECO:0007669"/>
    <property type="project" value="InterPro"/>
</dbReference>
<dbReference type="FunFam" id="1.10.10.10:FF:000131">
    <property type="entry name" value="la-related protein 1B isoform X2"/>
    <property type="match status" value="1"/>
</dbReference>
<keyword evidence="3" id="KW-0539">Nucleus</keyword>
<dbReference type="InterPro" id="IPR006630">
    <property type="entry name" value="La_HTH"/>
</dbReference>
<feature type="region of interest" description="Disordered" evidence="5">
    <location>
        <begin position="217"/>
        <end position="280"/>
    </location>
</feature>
<feature type="compositionally biased region" description="Polar residues" evidence="5">
    <location>
        <begin position="218"/>
        <end position="227"/>
    </location>
</feature>
<feature type="region of interest" description="Disordered" evidence="5">
    <location>
        <begin position="1"/>
        <end position="104"/>
    </location>
</feature>
<comment type="caution">
    <text evidence="7">The sequence shown here is derived from an EMBL/GenBank/DDBJ whole genome shotgun (WGS) entry which is preliminary data.</text>
</comment>
<feature type="region of interest" description="Disordered" evidence="5">
    <location>
        <begin position="154"/>
        <end position="193"/>
    </location>
</feature>
<evidence type="ECO:0000256" key="2">
    <source>
        <dbReference type="ARBA" id="ARBA00022884"/>
    </source>
</evidence>